<keyword evidence="2" id="KW-0233">DNA recombination</keyword>
<keyword evidence="1" id="KW-0238">DNA-binding</keyword>
<evidence type="ECO:0000256" key="1">
    <source>
        <dbReference type="ARBA" id="ARBA00023125"/>
    </source>
</evidence>
<keyword evidence="5" id="KW-1185">Reference proteome</keyword>
<protein>
    <recommendedName>
        <fullName evidence="3">Tyr recombinase domain-containing protein</fullName>
    </recommendedName>
</protein>
<dbReference type="SUPFAM" id="SSF56349">
    <property type="entry name" value="DNA breaking-rejoining enzymes"/>
    <property type="match status" value="1"/>
</dbReference>
<name>A0A1E5XK67_9HYPH</name>
<dbReference type="InterPro" id="IPR011010">
    <property type="entry name" value="DNA_brk_join_enz"/>
</dbReference>
<dbReference type="GO" id="GO:0015074">
    <property type="term" value="P:DNA integration"/>
    <property type="evidence" value="ECO:0007669"/>
    <property type="project" value="InterPro"/>
</dbReference>
<dbReference type="RefSeq" id="WP_084646386.1">
    <property type="nucleotide sequence ID" value="NZ_LAJE02000342.1"/>
</dbReference>
<dbReference type="InterPro" id="IPR002104">
    <property type="entry name" value="Integrase_catalytic"/>
</dbReference>
<comment type="caution">
    <text evidence="4">The sequence shown here is derived from an EMBL/GenBank/DDBJ whole genome shotgun (WGS) entry which is preliminary data.</text>
</comment>
<dbReference type="Proteomes" id="UP000095463">
    <property type="component" value="Unassembled WGS sequence"/>
</dbReference>
<evidence type="ECO:0000313" key="5">
    <source>
        <dbReference type="Proteomes" id="UP000095463"/>
    </source>
</evidence>
<reference evidence="4 5" key="1">
    <citation type="journal article" date="2015" name="Genome Announc.">
        <title>Genome Assemblies of Three Soil-Associated Devosia species: D. insulae, D. limi, and D. soli.</title>
        <authorList>
            <person name="Hassan Y.I."/>
            <person name="Lepp D."/>
            <person name="Zhou T."/>
        </authorList>
    </citation>
    <scope>NUCLEOTIDE SEQUENCE [LARGE SCALE GENOMIC DNA]</scope>
    <source>
        <strain evidence="4 5">DS-56</strain>
    </source>
</reference>
<organism evidence="4 5">
    <name type="scientific">Devosia insulae DS-56</name>
    <dbReference type="NCBI Taxonomy" id="1116389"/>
    <lineage>
        <taxon>Bacteria</taxon>
        <taxon>Pseudomonadati</taxon>
        <taxon>Pseudomonadota</taxon>
        <taxon>Alphaproteobacteria</taxon>
        <taxon>Hyphomicrobiales</taxon>
        <taxon>Devosiaceae</taxon>
        <taxon>Devosia</taxon>
    </lineage>
</organism>
<dbReference type="Gene3D" id="1.10.150.130">
    <property type="match status" value="1"/>
</dbReference>
<evidence type="ECO:0000259" key="3">
    <source>
        <dbReference type="PROSITE" id="PS51898"/>
    </source>
</evidence>
<dbReference type="EMBL" id="LAJE02000342">
    <property type="protein sequence ID" value="OEO28993.1"/>
    <property type="molecule type" value="Genomic_DNA"/>
</dbReference>
<dbReference type="OrthoDB" id="7873969at2"/>
<proteinExistence type="predicted"/>
<evidence type="ECO:0000313" key="4">
    <source>
        <dbReference type="EMBL" id="OEO28993.1"/>
    </source>
</evidence>
<dbReference type="Gene3D" id="1.10.443.10">
    <property type="entry name" value="Intergrase catalytic core"/>
    <property type="match status" value="1"/>
</dbReference>
<gene>
    <name evidence="4" type="ORF">VW23_027500</name>
</gene>
<feature type="domain" description="Tyr recombinase" evidence="3">
    <location>
        <begin position="189"/>
        <end position="371"/>
    </location>
</feature>
<evidence type="ECO:0000256" key="2">
    <source>
        <dbReference type="ARBA" id="ARBA00023172"/>
    </source>
</evidence>
<dbReference type="GO" id="GO:0003677">
    <property type="term" value="F:DNA binding"/>
    <property type="evidence" value="ECO:0007669"/>
    <property type="project" value="UniProtKB-KW"/>
</dbReference>
<dbReference type="InterPro" id="IPR010998">
    <property type="entry name" value="Integrase_recombinase_N"/>
</dbReference>
<sequence length="376" mass="42601">MELKLKHITIDQDRHGNERVYFRKRGQPKIRLRERVGSEEFHEEYRCALRGIPFVKDEAPPKAELPKLGRPTVGTFRYLVHEYMRREVVTQAPKTRRQKELRFAEICQLTEIGKGRTPIGDRPYAMMSQTNVEEIRNDKASAPEAANHRVKIISAMFGWAMKNEGPTKKKLATHNPAANVAKLDPLNPHGHHTWTEEEIAKFEDKHPVGSKARLALTIFRYTGLRISDVAVFGRQHLYEAKLQDGTRQLRFRIKPFKGTNAKAAPDVDFPILLPLAEALALVPKSSMIFLMTEWGRPFSVKGLGNKMRDWCDEAGLPHCSAHGIRKADAVISAENGATSSQLQAMFGWTTTRQADLYTKAADRKRTATAGAHHLLR</sequence>
<dbReference type="GO" id="GO:0006310">
    <property type="term" value="P:DNA recombination"/>
    <property type="evidence" value="ECO:0007669"/>
    <property type="project" value="UniProtKB-KW"/>
</dbReference>
<dbReference type="Pfam" id="PF00589">
    <property type="entry name" value="Phage_integrase"/>
    <property type="match status" value="1"/>
</dbReference>
<dbReference type="PROSITE" id="PS51898">
    <property type="entry name" value="TYR_RECOMBINASE"/>
    <property type="match status" value="1"/>
</dbReference>
<dbReference type="InterPro" id="IPR013762">
    <property type="entry name" value="Integrase-like_cat_sf"/>
</dbReference>
<dbReference type="AlphaFoldDB" id="A0A1E5XK67"/>
<accession>A0A1E5XK67</accession>